<organism evidence="2 3">
    <name type="scientific">Pleurodeles waltl</name>
    <name type="common">Iberian ribbed newt</name>
    <dbReference type="NCBI Taxonomy" id="8319"/>
    <lineage>
        <taxon>Eukaryota</taxon>
        <taxon>Metazoa</taxon>
        <taxon>Chordata</taxon>
        <taxon>Craniata</taxon>
        <taxon>Vertebrata</taxon>
        <taxon>Euteleostomi</taxon>
        <taxon>Amphibia</taxon>
        <taxon>Batrachia</taxon>
        <taxon>Caudata</taxon>
        <taxon>Salamandroidea</taxon>
        <taxon>Salamandridae</taxon>
        <taxon>Pleurodelinae</taxon>
        <taxon>Pleurodeles</taxon>
    </lineage>
</organism>
<gene>
    <name evidence="2" type="ORF">NDU88_008003</name>
</gene>
<name>A0AAV7N3Q6_PLEWA</name>
<dbReference type="Proteomes" id="UP001066276">
    <property type="component" value="Chromosome 9"/>
</dbReference>
<dbReference type="AlphaFoldDB" id="A0AAV7N3Q6"/>
<feature type="coiled-coil region" evidence="1">
    <location>
        <begin position="74"/>
        <end position="101"/>
    </location>
</feature>
<keyword evidence="3" id="KW-1185">Reference proteome</keyword>
<sequence>MRLTGRGTDMGLDAHVVEPTRAELLPTIQGSREALEGMIESVAIKVNLLSADLRKVSDRVQITEGSISENRTEVDVLQKQVAEIASRAATLEDRVEDAEGRSYCNNIRLIGFQKRAKRSAEEAFVEHWIQEVLKPIALSPIFAN</sequence>
<keyword evidence="1" id="KW-0175">Coiled coil</keyword>
<proteinExistence type="predicted"/>
<comment type="caution">
    <text evidence="2">The sequence shown here is derived from an EMBL/GenBank/DDBJ whole genome shotgun (WGS) entry which is preliminary data.</text>
</comment>
<protein>
    <submittedName>
        <fullName evidence="2">Uncharacterized protein</fullName>
    </submittedName>
</protein>
<dbReference type="SUPFAM" id="SSF57997">
    <property type="entry name" value="Tropomyosin"/>
    <property type="match status" value="1"/>
</dbReference>
<accession>A0AAV7N3Q6</accession>
<dbReference type="EMBL" id="JANPWB010000013">
    <property type="protein sequence ID" value="KAJ1110655.1"/>
    <property type="molecule type" value="Genomic_DNA"/>
</dbReference>
<reference evidence="2" key="1">
    <citation type="journal article" date="2022" name="bioRxiv">
        <title>Sequencing and chromosome-scale assembly of the giantPleurodeles waltlgenome.</title>
        <authorList>
            <person name="Brown T."/>
            <person name="Elewa A."/>
            <person name="Iarovenko S."/>
            <person name="Subramanian E."/>
            <person name="Araus A.J."/>
            <person name="Petzold A."/>
            <person name="Susuki M."/>
            <person name="Suzuki K.-i.T."/>
            <person name="Hayashi T."/>
            <person name="Toyoda A."/>
            <person name="Oliveira C."/>
            <person name="Osipova E."/>
            <person name="Leigh N.D."/>
            <person name="Simon A."/>
            <person name="Yun M.H."/>
        </authorList>
    </citation>
    <scope>NUCLEOTIDE SEQUENCE</scope>
    <source>
        <strain evidence="2">20211129_DDA</strain>
        <tissue evidence="2">Liver</tissue>
    </source>
</reference>
<evidence type="ECO:0000313" key="3">
    <source>
        <dbReference type="Proteomes" id="UP001066276"/>
    </source>
</evidence>
<evidence type="ECO:0000313" key="2">
    <source>
        <dbReference type="EMBL" id="KAJ1110655.1"/>
    </source>
</evidence>
<dbReference type="Gene3D" id="1.20.5.340">
    <property type="match status" value="1"/>
</dbReference>
<evidence type="ECO:0000256" key="1">
    <source>
        <dbReference type="SAM" id="Coils"/>
    </source>
</evidence>